<keyword evidence="2" id="KW-1185">Reference proteome</keyword>
<comment type="caution">
    <text evidence="1">The sequence shown here is derived from an EMBL/GenBank/DDBJ whole genome shotgun (WGS) entry which is preliminary data.</text>
</comment>
<dbReference type="EMBL" id="JXTC01000017">
    <property type="protein sequence ID" value="PON99720.1"/>
    <property type="molecule type" value="Genomic_DNA"/>
</dbReference>
<dbReference type="AlphaFoldDB" id="A0A2P5FPQ4"/>
<evidence type="ECO:0000313" key="1">
    <source>
        <dbReference type="EMBL" id="PON99720.1"/>
    </source>
</evidence>
<gene>
    <name evidence="1" type="ORF">TorRG33x02_044850</name>
</gene>
<dbReference type="InParanoid" id="A0A2P5FPQ4"/>
<proteinExistence type="predicted"/>
<accession>A0A2P5FPQ4</accession>
<dbReference type="OrthoDB" id="10508489at2759"/>
<name>A0A2P5FPQ4_TREOI</name>
<protein>
    <submittedName>
        <fullName evidence="1">Uncharacterized protein</fullName>
    </submittedName>
</protein>
<sequence>VEDQWCQKERRSSERPITVLGLQSLSFRSTLLISFPFSLTTSHSLSSRTGAPSLGSR</sequence>
<reference evidence="2" key="1">
    <citation type="submission" date="2016-06" db="EMBL/GenBank/DDBJ databases">
        <title>Parallel loss of symbiosis genes in relatives of nitrogen-fixing non-legume Parasponia.</title>
        <authorList>
            <person name="Van Velzen R."/>
            <person name="Holmer R."/>
            <person name="Bu F."/>
            <person name="Rutten L."/>
            <person name="Van Zeijl A."/>
            <person name="Liu W."/>
            <person name="Santuari L."/>
            <person name="Cao Q."/>
            <person name="Sharma T."/>
            <person name="Shen D."/>
            <person name="Roswanjaya Y."/>
            <person name="Wardhani T."/>
            <person name="Kalhor M.S."/>
            <person name="Jansen J."/>
            <person name="Van den Hoogen J."/>
            <person name="Gungor B."/>
            <person name="Hartog M."/>
            <person name="Hontelez J."/>
            <person name="Verver J."/>
            <person name="Yang W.-C."/>
            <person name="Schijlen E."/>
            <person name="Repin R."/>
            <person name="Schilthuizen M."/>
            <person name="Schranz E."/>
            <person name="Heidstra R."/>
            <person name="Miyata K."/>
            <person name="Fedorova E."/>
            <person name="Kohlen W."/>
            <person name="Bisseling T."/>
            <person name="Smit S."/>
            <person name="Geurts R."/>
        </authorList>
    </citation>
    <scope>NUCLEOTIDE SEQUENCE [LARGE SCALE GENOMIC DNA]</scope>
    <source>
        <strain evidence="2">cv. RG33-2</strain>
    </source>
</reference>
<dbReference type="Proteomes" id="UP000237000">
    <property type="component" value="Unassembled WGS sequence"/>
</dbReference>
<feature type="non-terminal residue" evidence="1">
    <location>
        <position position="1"/>
    </location>
</feature>
<organism evidence="1 2">
    <name type="scientific">Trema orientale</name>
    <name type="common">Charcoal tree</name>
    <name type="synonym">Celtis orientalis</name>
    <dbReference type="NCBI Taxonomy" id="63057"/>
    <lineage>
        <taxon>Eukaryota</taxon>
        <taxon>Viridiplantae</taxon>
        <taxon>Streptophyta</taxon>
        <taxon>Embryophyta</taxon>
        <taxon>Tracheophyta</taxon>
        <taxon>Spermatophyta</taxon>
        <taxon>Magnoliopsida</taxon>
        <taxon>eudicotyledons</taxon>
        <taxon>Gunneridae</taxon>
        <taxon>Pentapetalae</taxon>
        <taxon>rosids</taxon>
        <taxon>fabids</taxon>
        <taxon>Rosales</taxon>
        <taxon>Cannabaceae</taxon>
        <taxon>Trema</taxon>
    </lineage>
</organism>
<evidence type="ECO:0000313" key="2">
    <source>
        <dbReference type="Proteomes" id="UP000237000"/>
    </source>
</evidence>